<name>A0A840U6D5_9BACT</name>
<keyword evidence="1" id="KW-0732">Signal</keyword>
<sequence>MKKCTWLLLLLIHISGQAQPATPDVLIAKIKKLRPDTPWTLVASVPLRFPTYHPQGMVKIGPDFYLSSVQVLQKPAEGSPGEGIGYLFKFDAEGKLLAQQTLGESTLYHPGGIDYDGRYLWVPVAEYRPRSRSVLYRVDPATLVAEEVLRHDDHLGGLVHHIDAHTLHGVSWGSRDFYQWSLNEPQKVPLRVPNPAFYIDYQDCHYLGNHLMLCGGLKNYPGPANAPAFRLGGLELVSLLDHRPVHQVPVPLWSPTGAPMTNNPFWVEATAHGLRGYFVPDDDAASTLYVYEAVIE</sequence>
<feature type="chain" id="PRO_5032294518" evidence="1">
    <location>
        <begin position="21"/>
        <end position="296"/>
    </location>
</feature>
<proteinExistence type="predicted"/>
<accession>A0A840U6D5</accession>
<comment type="caution">
    <text evidence="2">The sequence shown here is derived from an EMBL/GenBank/DDBJ whole genome shotgun (WGS) entry which is preliminary data.</text>
</comment>
<gene>
    <name evidence="2" type="ORF">HNQ92_005776</name>
</gene>
<reference evidence="2 3" key="1">
    <citation type="submission" date="2020-08" db="EMBL/GenBank/DDBJ databases">
        <title>Genomic Encyclopedia of Type Strains, Phase IV (KMG-IV): sequencing the most valuable type-strain genomes for metagenomic binning, comparative biology and taxonomic classification.</title>
        <authorList>
            <person name="Goeker M."/>
        </authorList>
    </citation>
    <scope>NUCLEOTIDE SEQUENCE [LARGE SCALE GENOMIC DNA]</scope>
    <source>
        <strain evidence="2 3">DSM 105074</strain>
    </source>
</reference>
<evidence type="ECO:0000313" key="3">
    <source>
        <dbReference type="Proteomes" id="UP000557307"/>
    </source>
</evidence>
<organism evidence="2 3">
    <name type="scientific">Rhabdobacter roseus</name>
    <dbReference type="NCBI Taxonomy" id="1655419"/>
    <lineage>
        <taxon>Bacteria</taxon>
        <taxon>Pseudomonadati</taxon>
        <taxon>Bacteroidota</taxon>
        <taxon>Cytophagia</taxon>
        <taxon>Cytophagales</taxon>
        <taxon>Cytophagaceae</taxon>
        <taxon>Rhabdobacter</taxon>
    </lineage>
</organism>
<dbReference type="InterPro" id="IPR046312">
    <property type="entry name" value="DUF6454"/>
</dbReference>
<keyword evidence="3" id="KW-1185">Reference proteome</keyword>
<feature type="signal peptide" evidence="1">
    <location>
        <begin position="1"/>
        <end position="20"/>
    </location>
</feature>
<dbReference type="Pfam" id="PF20055">
    <property type="entry name" value="DUF6454"/>
    <property type="match status" value="1"/>
</dbReference>
<evidence type="ECO:0000313" key="2">
    <source>
        <dbReference type="EMBL" id="MBB5287610.1"/>
    </source>
</evidence>
<evidence type="ECO:0000256" key="1">
    <source>
        <dbReference type="SAM" id="SignalP"/>
    </source>
</evidence>
<dbReference type="Proteomes" id="UP000557307">
    <property type="component" value="Unassembled WGS sequence"/>
</dbReference>
<dbReference type="EMBL" id="JACHGF010000021">
    <property type="protein sequence ID" value="MBB5287610.1"/>
    <property type="molecule type" value="Genomic_DNA"/>
</dbReference>
<dbReference type="RefSeq" id="WP_221307572.1">
    <property type="nucleotide sequence ID" value="NZ_JACHGF010000021.1"/>
</dbReference>
<dbReference type="SUPFAM" id="SSF75011">
    <property type="entry name" value="3-carboxy-cis,cis-mucoante lactonizing enzyme"/>
    <property type="match status" value="1"/>
</dbReference>
<dbReference type="AlphaFoldDB" id="A0A840U6D5"/>
<protein>
    <submittedName>
        <fullName evidence="2">Uncharacterized protein</fullName>
    </submittedName>
</protein>